<dbReference type="SUPFAM" id="SSF51261">
    <property type="entry name" value="Duplicated hybrid motif"/>
    <property type="match status" value="1"/>
</dbReference>
<reference evidence="3 4" key="1">
    <citation type="submission" date="2019-12" db="EMBL/GenBank/DDBJ databases">
        <title>Novel species isolated from a subtropical stream in China.</title>
        <authorList>
            <person name="Lu H."/>
        </authorList>
    </citation>
    <scope>NUCLEOTIDE SEQUENCE [LARGE SCALE GENOMIC DNA]</scope>
    <source>
        <strain evidence="3 4">DS3</strain>
    </source>
</reference>
<evidence type="ECO:0000256" key="1">
    <source>
        <dbReference type="SAM" id="SignalP"/>
    </source>
</evidence>
<dbReference type="Proteomes" id="UP000448575">
    <property type="component" value="Unassembled WGS sequence"/>
</dbReference>
<organism evidence="3 4">
    <name type="scientific">Pseudoduganella guangdongensis</name>
    <dbReference type="NCBI Taxonomy" id="2692179"/>
    <lineage>
        <taxon>Bacteria</taxon>
        <taxon>Pseudomonadati</taxon>
        <taxon>Pseudomonadota</taxon>
        <taxon>Betaproteobacteria</taxon>
        <taxon>Burkholderiales</taxon>
        <taxon>Oxalobacteraceae</taxon>
        <taxon>Telluria group</taxon>
        <taxon>Pseudoduganella</taxon>
    </lineage>
</organism>
<dbReference type="AlphaFoldDB" id="A0A6N9HNU9"/>
<dbReference type="EMBL" id="WWCJ01000029">
    <property type="protein sequence ID" value="MYN05411.1"/>
    <property type="molecule type" value="Genomic_DNA"/>
</dbReference>
<feature type="chain" id="PRO_5026877596" evidence="1">
    <location>
        <begin position="19"/>
        <end position="195"/>
    </location>
</feature>
<feature type="signal peptide" evidence="1">
    <location>
        <begin position="1"/>
        <end position="18"/>
    </location>
</feature>
<keyword evidence="4" id="KW-1185">Reference proteome</keyword>
<dbReference type="PANTHER" id="PTHR21666">
    <property type="entry name" value="PEPTIDASE-RELATED"/>
    <property type="match status" value="1"/>
</dbReference>
<keyword evidence="1" id="KW-0732">Signal</keyword>
<dbReference type="InterPro" id="IPR016047">
    <property type="entry name" value="M23ase_b-sheet_dom"/>
</dbReference>
<dbReference type="InterPro" id="IPR011055">
    <property type="entry name" value="Dup_hybrid_motif"/>
</dbReference>
<dbReference type="CDD" id="cd12797">
    <property type="entry name" value="M23_peptidase"/>
    <property type="match status" value="1"/>
</dbReference>
<dbReference type="PANTHER" id="PTHR21666:SF270">
    <property type="entry name" value="MUREIN HYDROLASE ACTIVATOR ENVC"/>
    <property type="match status" value="1"/>
</dbReference>
<dbReference type="GO" id="GO:0004222">
    <property type="term" value="F:metalloendopeptidase activity"/>
    <property type="evidence" value="ECO:0007669"/>
    <property type="project" value="TreeGrafter"/>
</dbReference>
<dbReference type="InterPro" id="IPR050570">
    <property type="entry name" value="Cell_wall_metabolism_enzyme"/>
</dbReference>
<dbReference type="Gene3D" id="2.70.70.10">
    <property type="entry name" value="Glucose Permease (Domain IIA)"/>
    <property type="match status" value="1"/>
</dbReference>
<dbReference type="Pfam" id="PF01551">
    <property type="entry name" value="Peptidase_M23"/>
    <property type="match status" value="1"/>
</dbReference>
<sequence length="195" mass="21423">MKTTFVLLASIYASSAFASPGELPSVTAHPIFKQPYTCTEHWLGSLKAPGDALGADCVIQQMVEVKGRLWMRAHKGDGRRNSDWYGWGQEVLSPCACEVVNVKNNPTPNKPGILGKAPAGFVELKREDGVHFVLAHVTRMTVKPGDKVDSGQHIAYVGNNGFSRHPHIHMGAWRDKESLQIRFDLAAMGKLFAEN</sequence>
<evidence type="ECO:0000313" key="3">
    <source>
        <dbReference type="EMBL" id="MYN05411.1"/>
    </source>
</evidence>
<dbReference type="RefSeq" id="WP_161028358.1">
    <property type="nucleotide sequence ID" value="NZ_WWCJ01000029.1"/>
</dbReference>
<evidence type="ECO:0000259" key="2">
    <source>
        <dbReference type="Pfam" id="PF01551"/>
    </source>
</evidence>
<feature type="domain" description="M23ase beta-sheet core" evidence="2">
    <location>
        <begin position="88"/>
        <end position="178"/>
    </location>
</feature>
<protein>
    <submittedName>
        <fullName evidence="3">Peptidoglycan DD-metalloendopeptidase family protein</fullName>
    </submittedName>
</protein>
<name>A0A6N9HNU9_9BURK</name>
<gene>
    <name evidence="3" type="ORF">GTP41_25270</name>
</gene>
<accession>A0A6N9HNU9</accession>
<comment type="caution">
    <text evidence="3">The sequence shown here is derived from an EMBL/GenBank/DDBJ whole genome shotgun (WGS) entry which is preliminary data.</text>
</comment>
<evidence type="ECO:0000313" key="4">
    <source>
        <dbReference type="Proteomes" id="UP000448575"/>
    </source>
</evidence>
<proteinExistence type="predicted"/>